<reference evidence="1" key="1">
    <citation type="submission" date="2012-03" db="EMBL/GenBank/DDBJ databases">
        <title>Functional metagenomics reveals considerable lignocellulase gene clusters in the gut microbiome of a wood-feeding higher termite.</title>
        <authorList>
            <person name="Liu N."/>
        </authorList>
    </citation>
    <scope>NUCLEOTIDE SEQUENCE</scope>
</reference>
<dbReference type="Gene3D" id="3.30.2310.20">
    <property type="entry name" value="RelE-like"/>
    <property type="match status" value="1"/>
</dbReference>
<name>A0A806JYW5_9BACT</name>
<organism evidence="1">
    <name type="scientific">uncultured bacterium contig00056</name>
    <dbReference type="NCBI Taxonomy" id="1181540"/>
    <lineage>
        <taxon>Bacteria</taxon>
        <taxon>environmental samples</taxon>
    </lineage>
</organism>
<dbReference type="EMBL" id="JQ844186">
    <property type="protein sequence ID" value="AGS52245.1"/>
    <property type="molecule type" value="Genomic_DNA"/>
</dbReference>
<evidence type="ECO:0000313" key="1">
    <source>
        <dbReference type="EMBL" id="AGS52245.1"/>
    </source>
</evidence>
<proteinExistence type="predicted"/>
<dbReference type="AlphaFoldDB" id="A0A806JYW5"/>
<dbReference type="InterPro" id="IPR035093">
    <property type="entry name" value="RelE/ParE_toxin_dom_sf"/>
</dbReference>
<protein>
    <submittedName>
        <fullName evidence="1">Uncharacterized protein</fullName>
    </submittedName>
</protein>
<sequence>MVNNYMLFYTVEKNVIEIVRFLYGYRDWQNILAESKKGEKN</sequence>
<accession>A0A806JYW5</accession>